<comment type="catalytic activity">
    <reaction evidence="1">
        <text>ATP + protein L-histidine = ADP + protein N-phospho-L-histidine.</text>
        <dbReference type="EC" id="2.7.13.3"/>
    </reaction>
</comment>
<dbReference type="GO" id="GO:0003700">
    <property type="term" value="F:DNA-binding transcription factor activity"/>
    <property type="evidence" value="ECO:0007669"/>
    <property type="project" value="InterPro"/>
</dbReference>
<keyword evidence="8" id="KW-1133">Transmembrane helix</keyword>
<evidence type="ECO:0000259" key="9">
    <source>
        <dbReference type="PROSITE" id="PS01124"/>
    </source>
</evidence>
<dbReference type="InterPro" id="IPR011006">
    <property type="entry name" value="CheY-like_superfamily"/>
</dbReference>
<dbReference type="InterPro" id="IPR036097">
    <property type="entry name" value="HisK_dim/P_sf"/>
</dbReference>
<evidence type="ECO:0000256" key="3">
    <source>
        <dbReference type="ARBA" id="ARBA00022553"/>
    </source>
</evidence>
<dbReference type="Pfam" id="PF07494">
    <property type="entry name" value="Reg_prop"/>
    <property type="match status" value="5"/>
</dbReference>
<keyword evidence="13" id="KW-1185">Reference proteome</keyword>
<dbReference type="InterPro" id="IPR009057">
    <property type="entry name" value="Homeodomain-like_sf"/>
</dbReference>
<gene>
    <name evidence="12" type="ORF">KI659_17030</name>
</gene>
<evidence type="ECO:0000256" key="1">
    <source>
        <dbReference type="ARBA" id="ARBA00000085"/>
    </source>
</evidence>
<dbReference type="Pfam" id="PF12833">
    <property type="entry name" value="HTH_18"/>
    <property type="match status" value="1"/>
</dbReference>
<dbReference type="SUPFAM" id="SSF52172">
    <property type="entry name" value="CheY-like"/>
    <property type="match status" value="1"/>
</dbReference>
<feature type="modified residue" description="4-aspartylphosphate" evidence="7">
    <location>
        <position position="1141"/>
    </location>
</feature>
<dbReference type="RefSeq" id="WP_213946587.1">
    <property type="nucleotide sequence ID" value="NZ_JAHCMY010000018.1"/>
</dbReference>
<feature type="domain" description="Histidine kinase" evidence="10">
    <location>
        <begin position="837"/>
        <end position="1056"/>
    </location>
</feature>
<dbReference type="Gene3D" id="1.10.287.130">
    <property type="match status" value="1"/>
</dbReference>
<dbReference type="InterPro" id="IPR001789">
    <property type="entry name" value="Sig_transdc_resp-reg_receiver"/>
</dbReference>
<dbReference type="SUPFAM" id="SSF55874">
    <property type="entry name" value="ATPase domain of HSP90 chaperone/DNA topoisomerase II/histidine kinase"/>
    <property type="match status" value="1"/>
</dbReference>
<evidence type="ECO:0000256" key="8">
    <source>
        <dbReference type="SAM" id="Phobius"/>
    </source>
</evidence>
<evidence type="ECO:0000259" key="11">
    <source>
        <dbReference type="PROSITE" id="PS50110"/>
    </source>
</evidence>
<name>A0AAP2G657_9BACT</name>
<dbReference type="InterPro" id="IPR018060">
    <property type="entry name" value="HTH_AraC"/>
</dbReference>
<dbReference type="PROSITE" id="PS01124">
    <property type="entry name" value="HTH_ARAC_FAMILY_2"/>
    <property type="match status" value="1"/>
</dbReference>
<dbReference type="SMART" id="SM00387">
    <property type="entry name" value="HATPase_c"/>
    <property type="match status" value="1"/>
</dbReference>
<protein>
    <recommendedName>
        <fullName evidence="2">histidine kinase</fullName>
        <ecNumber evidence="2">2.7.13.3</ecNumber>
    </recommendedName>
</protein>
<dbReference type="SUPFAM" id="SSF63829">
    <property type="entry name" value="Calcium-dependent phosphotriesterase"/>
    <property type="match status" value="2"/>
</dbReference>
<evidence type="ECO:0000256" key="5">
    <source>
        <dbReference type="ARBA" id="ARBA00023125"/>
    </source>
</evidence>
<dbReference type="EC" id="2.7.13.3" evidence="2"/>
<evidence type="ECO:0000256" key="2">
    <source>
        <dbReference type="ARBA" id="ARBA00012438"/>
    </source>
</evidence>
<dbReference type="PROSITE" id="PS50110">
    <property type="entry name" value="RESPONSE_REGULATORY"/>
    <property type="match status" value="1"/>
</dbReference>
<keyword evidence="5" id="KW-0238">DNA-binding</keyword>
<reference evidence="12 13" key="1">
    <citation type="submission" date="2021-05" db="EMBL/GenBank/DDBJ databases">
        <authorList>
            <person name="Zhang Z.D."/>
            <person name="Osman G."/>
        </authorList>
    </citation>
    <scope>NUCLEOTIDE SEQUENCE [LARGE SCALE GENOMIC DNA]</scope>
    <source>
        <strain evidence="12 13">KCTC 32217</strain>
    </source>
</reference>
<dbReference type="SMART" id="SM00388">
    <property type="entry name" value="HisKA"/>
    <property type="match status" value="1"/>
</dbReference>
<dbReference type="PANTHER" id="PTHR43547">
    <property type="entry name" value="TWO-COMPONENT HISTIDINE KINASE"/>
    <property type="match status" value="1"/>
</dbReference>
<dbReference type="InterPro" id="IPR013783">
    <property type="entry name" value="Ig-like_fold"/>
</dbReference>
<dbReference type="InterPro" id="IPR018062">
    <property type="entry name" value="HTH_AraC-typ_CS"/>
</dbReference>
<evidence type="ECO:0000256" key="6">
    <source>
        <dbReference type="ARBA" id="ARBA00023163"/>
    </source>
</evidence>
<dbReference type="SUPFAM" id="SSF46689">
    <property type="entry name" value="Homeodomain-like"/>
    <property type="match status" value="1"/>
</dbReference>
<evidence type="ECO:0000313" key="12">
    <source>
        <dbReference type="EMBL" id="MBS9525726.1"/>
    </source>
</evidence>
<organism evidence="12 13">
    <name type="scientific">Litoribacter ruber</name>
    <dbReference type="NCBI Taxonomy" id="702568"/>
    <lineage>
        <taxon>Bacteria</taxon>
        <taxon>Pseudomonadati</taxon>
        <taxon>Bacteroidota</taxon>
        <taxon>Cytophagia</taxon>
        <taxon>Cytophagales</taxon>
        <taxon>Cyclobacteriaceae</taxon>
        <taxon>Litoribacter</taxon>
    </lineage>
</organism>
<comment type="caution">
    <text evidence="12">The sequence shown here is derived from an EMBL/GenBank/DDBJ whole genome shotgun (WGS) entry which is preliminary data.</text>
</comment>
<proteinExistence type="predicted"/>
<dbReference type="GO" id="GO:0043565">
    <property type="term" value="F:sequence-specific DNA binding"/>
    <property type="evidence" value="ECO:0007669"/>
    <property type="project" value="InterPro"/>
</dbReference>
<dbReference type="SMART" id="SM00448">
    <property type="entry name" value="REC"/>
    <property type="match status" value="1"/>
</dbReference>
<dbReference type="Proteomes" id="UP001319104">
    <property type="component" value="Unassembled WGS sequence"/>
</dbReference>
<keyword evidence="8" id="KW-0472">Membrane</keyword>
<dbReference type="Gene3D" id="2.130.10.10">
    <property type="entry name" value="YVTN repeat-like/Quinoprotein amine dehydrogenase"/>
    <property type="match status" value="4"/>
</dbReference>
<dbReference type="PRINTS" id="PR00344">
    <property type="entry name" value="BCTRLSENSOR"/>
</dbReference>
<dbReference type="Pfam" id="PF00512">
    <property type="entry name" value="HisKA"/>
    <property type="match status" value="1"/>
</dbReference>
<dbReference type="FunFam" id="2.130.10.10:FF:000891">
    <property type="entry name" value="Two-component system sensor histidine kinase/response regulator, hybrid (One-component system)"/>
    <property type="match status" value="1"/>
</dbReference>
<dbReference type="Pfam" id="PF07495">
    <property type="entry name" value="Y_Y_Y"/>
    <property type="match status" value="1"/>
</dbReference>
<keyword evidence="6" id="KW-0804">Transcription</keyword>
<evidence type="ECO:0000256" key="4">
    <source>
        <dbReference type="ARBA" id="ARBA00023015"/>
    </source>
</evidence>
<dbReference type="PROSITE" id="PS00041">
    <property type="entry name" value="HTH_ARAC_FAMILY_1"/>
    <property type="match status" value="1"/>
</dbReference>
<dbReference type="Gene3D" id="3.30.565.10">
    <property type="entry name" value="Histidine kinase-like ATPase, C-terminal domain"/>
    <property type="match status" value="1"/>
</dbReference>
<dbReference type="InterPro" id="IPR003661">
    <property type="entry name" value="HisK_dim/P_dom"/>
</dbReference>
<sequence>MLFFLSISYYLEASKETYYFKSIGVTEGLSHQTVYSILQDNQGFMWFGTKDGLNRFDGSRFKVFKHDPKTTNSLGNSTILSLFEDNAQRLWVGTAEGLYIYDPEKESFTPFDIKDENGHTVTGPILAIEEDHYGNIWMGSSTQGLFRFHQPSGKLTYLYHHPDNPGSLASGSISSLTIDQQGTVWVGILGSGVQKYIPANETFEVYWDQNQALKQDLIFDLYDYGKELLIGTKNGGLKRLNKATRKMEDVLVRDHDQNPLLIRDILRDSRNQLWICTELGIFKYDPLQGDYQHIQQDANDSYSISDNATYSIYEDKEGGIWIGTYFGGINYLPDNTKQFEKYYPISNKNSISGRRVREMVEDEEGNIWIGTEDAGLNKFNPKTKKVTHFSYGNGNRQLSYHNIHGLMNHNNKLWISSHSMDLRLDLLDLNTLEVQKVNQSKIQNPLYDSDIFSIYKDSKSQIWIGTISGVYRVDEATLTFDFVEEIGIPFTLDILEDSMGQLWFATTNHGLIKLDPTTKSIQTYWHEKNNANSLPHNSVLSLKLDHQGQLWVGTEGGGLAKFRSKSDDFETYGLEEGLPSQVIYKILEDDLQQLWLSTSNGLVQFEPTSKSFKVFHKSTGLLSDQFNYKSGLKAKDGTLYFGSLNGFIAFNPKTFTEKKFNPPVVLTGIKLFNKNIPIGEADSPLNKSVTKTNILKLNHDQNSLGFSFAALGYTGMDSWSYAYKLEGFDKSWQTLDQNQEINYSHLPPGKYRFRVKTSHTAEANPTAEASLQIEILPPFYKTGWAYILYVMLLAGLAYWFFSNYRRKIHLKHQESLKELENEKEREIYHAKIEFFTNITHEIRTPLTLIKGPLEEIIKEKQAFSAEIQENLMIMDRNSNRLITLSNQLLDFRKTEQKVFSLNFVKSDITYMLSEIHFRFKSNALQRKLNFDLKIDQEKSFADVDREAFIKIISNLLSNAFKNAESRVEIHLRSNKSNEMEVTVLNDGKLIEEQLTEKIFEPFYQIRDKNDKNSNQGTGLGLPLARSLAELHDGKLELIIDEGNKCNSFVLTLPVKQQFSMALEEEVLLENLLQPVLEESMVKPAEKTDQSKPAILIAEDNKELQSFLYNHLKGDFVVYKADNGQEALKVLDSKPIDLLISDIMMPLMNGFELCKAVKGQVEYSHIPVILLTAKQNLQSKIEGLEMGADVYIEKPFSMDYLALQVKNLLHYRDQIRQSFASSPLVLADTIAHTQADEQFLTRINQVILDNLSQEFFGVNELAEAMSMSQSSLLRKIKGISQLTPNEYIRLVRLKKAAAILQEGSHSISEVCSMVGFNSPSYFSKCFAKQFGELPKDYQRAG</sequence>
<keyword evidence="8" id="KW-0812">Transmembrane</keyword>
<dbReference type="CDD" id="cd00082">
    <property type="entry name" value="HisKA"/>
    <property type="match status" value="1"/>
</dbReference>
<dbReference type="FunFam" id="2.60.40.10:FF:000791">
    <property type="entry name" value="Two-component system sensor histidine kinase/response regulator"/>
    <property type="match status" value="1"/>
</dbReference>
<dbReference type="Gene3D" id="1.10.10.60">
    <property type="entry name" value="Homeodomain-like"/>
    <property type="match status" value="1"/>
</dbReference>
<dbReference type="InterPro" id="IPR005467">
    <property type="entry name" value="His_kinase_dom"/>
</dbReference>
<dbReference type="FunFam" id="1.10.287.130:FF:000045">
    <property type="entry name" value="Two-component system sensor histidine kinase/response regulator"/>
    <property type="match status" value="1"/>
</dbReference>
<feature type="domain" description="HTH araC/xylS-type" evidence="9">
    <location>
        <begin position="1240"/>
        <end position="1339"/>
    </location>
</feature>
<dbReference type="Pfam" id="PF00072">
    <property type="entry name" value="Response_reg"/>
    <property type="match status" value="1"/>
</dbReference>
<dbReference type="InterPro" id="IPR004358">
    <property type="entry name" value="Sig_transdc_His_kin-like_C"/>
</dbReference>
<evidence type="ECO:0000313" key="13">
    <source>
        <dbReference type="Proteomes" id="UP001319104"/>
    </source>
</evidence>
<dbReference type="InterPro" id="IPR011123">
    <property type="entry name" value="Y_Y_Y"/>
</dbReference>
<keyword evidence="3 7" id="KW-0597">Phosphoprotein</keyword>
<keyword evidence="4" id="KW-0805">Transcription regulation</keyword>
<dbReference type="Gene3D" id="3.40.50.2300">
    <property type="match status" value="1"/>
</dbReference>
<dbReference type="GO" id="GO:0000155">
    <property type="term" value="F:phosphorelay sensor kinase activity"/>
    <property type="evidence" value="ECO:0007669"/>
    <property type="project" value="InterPro"/>
</dbReference>
<evidence type="ECO:0000259" key="10">
    <source>
        <dbReference type="PROSITE" id="PS50109"/>
    </source>
</evidence>
<dbReference type="InterPro" id="IPR036890">
    <property type="entry name" value="HATPase_C_sf"/>
</dbReference>
<dbReference type="PROSITE" id="PS50109">
    <property type="entry name" value="HIS_KIN"/>
    <property type="match status" value="1"/>
</dbReference>
<dbReference type="InterPro" id="IPR015943">
    <property type="entry name" value="WD40/YVTN_repeat-like_dom_sf"/>
</dbReference>
<dbReference type="SUPFAM" id="SSF47384">
    <property type="entry name" value="Homodimeric domain of signal transducing histidine kinase"/>
    <property type="match status" value="1"/>
</dbReference>
<dbReference type="PANTHER" id="PTHR43547:SF2">
    <property type="entry name" value="HYBRID SIGNAL TRANSDUCTION HISTIDINE KINASE C"/>
    <property type="match status" value="1"/>
</dbReference>
<evidence type="ECO:0000256" key="7">
    <source>
        <dbReference type="PROSITE-ProRule" id="PRU00169"/>
    </source>
</evidence>
<feature type="domain" description="Response regulatory" evidence="11">
    <location>
        <begin position="1093"/>
        <end position="1208"/>
    </location>
</feature>
<accession>A0AAP2G657</accession>
<feature type="transmembrane region" description="Helical" evidence="8">
    <location>
        <begin position="783"/>
        <end position="801"/>
    </location>
</feature>
<dbReference type="EMBL" id="JAHCMY010000018">
    <property type="protein sequence ID" value="MBS9525726.1"/>
    <property type="molecule type" value="Genomic_DNA"/>
</dbReference>
<dbReference type="Pfam" id="PF02518">
    <property type="entry name" value="HATPase_c"/>
    <property type="match status" value="1"/>
</dbReference>
<dbReference type="SMART" id="SM00342">
    <property type="entry name" value="HTH_ARAC"/>
    <property type="match status" value="1"/>
</dbReference>
<dbReference type="CDD" id="cd17574">
    <property type="entry name" value="REC_OmpR"/>
    <property type="match status" value="1"/>
</dbReference>
<dbReference type="InterPro" id="IPR003594">
    <property type="entry name" value="HATPase_dom"/>
</dbReference>
<dbReference type="InterPro" id="IPR011110">
    <property type="entry name" value="Reg_prop"/>
</dbReference>
<dbReference type="Gene3D" id="2.60.40.10">
    <property type="entry name" value="Immunoglobulins"/>
    <property type="match status" value="1"/>
</dbReference>
<dbReference type="CDD" id="cd00075">
    <property type="entry name" value="HATPase"/>
    <property type="match status" value="1"/>
</dbReference>